<dbReference type="GeneID" id="115752345"/>
<evidence type="ECO:0000256" key="2">
    <source>
        <dbReference type="ARBA" id="ARBA00022692"/>
    </source>
</evidence>
<keyword evidence="2" id="KW-0812">Transmembrane</keyword>
<dbReference type="AlphaFoldDB" id="A0A8B8QGP8"/>
<evidence type="ECO:0000256" key="4">
    <source>
        <dbReference type="ARBA" id="ARBA00023136"/>
    </source>
</evidence>
<sequence length="187" mass="20476">MARRGLKICCFGSAAFLAILAVVIVTLSLTIFKPKQPQITAHPIAVESIQFNDTANNVTLDVALSMVVTIDNPNYGGFEYRSAIGYVTYHGSTVAEVSLKQNKIPARAKVNITTSTDLIAIKLISNPTLWEDIASGYLNFTSTATLPGKVSMAKIFRFHATAYSTCYILFHVQSKAMDTKCYSRIKL</sequence>
<dbReference type="GO" id="GO:0016020">
    <property type="term" value="C:membrane"/>
    <property type="evidence" value="ECO:0007669"/>
    <property type="project" value="UniProtKB-SubCell"/>
</dbReference>
<keyword evidence="3" id="KW-1133">Transmembrane helix</keyword>
<keyword evidence="4" id="KW-0472">Membrane</keyword>
<protein>
    <submittedName>
        <fullName evidence="7">Uncharacterized protein LOC115752345</fullName>
    </submittedName>
</protein>
<dbReference type="InterPro" id="IPR044839">
    <property type="entry name" value="NDR1-like"/>
</dbReference>
<keyword evidence="6" id="KW-1185">Reference proteome</keyword>
<evidence type="ECO:0000256" key="1">
    <source>
        <dbReference type="ARBA" id="ARBA00004167"/>
    </source>
</evidence>
<dbReference type="Gene3D" id="2.60.40.1820">
    <property type="match status" value="1"/>
</dbReference>
<dbReference type="Pfam" id="PF03168">
    <property type="entry name" value="LEA_2"/>
    <property type="match status" value="1"/>
</dbReference>
<dbReference type="OrthoDB" id="674678at2759"/>
<evidence type="ECO:0000313" key="7">
    <source>
        <dbReference type="RefSeq" id="XP_030546344.1"/>
    </source>
</evidence>
<accession>A0A8B8QGP8</accession>
<dbReference type="PANTHER" id="PTHR31234:SF65">
    <property type="entry name" value="LATE EMBRYOGENESIS ABUNDANT PROTEIN, LEA_2 SUBGROUP"/>
    <property type="match status" value="1"/>
</dbReference>
<dbReference type="Proteomes" id="UP000827889">
    <property type="component" value="Chromosome 10"/>
</dbReference>
<organism evidence="6 7">
    <name type="scientific">Rhodamnia argentea</name>
    <dbReference type="NCBI Taxonomy" id="178133"/>
    <lineage>
        <taxon>Eukaryota</taxon>
        <taxon>Viridiplantae</taxon>
        <taxon>Streptophyta</taxon>
        <taxon>Embryophyta</taxon>
        <taxon>Tracheophyta</taxon>
        <taxon>Spermatophyta</taxon>
        <taxon>Magnoliopsida</taxon>
        <taxon>eudicotyledons</taxon>
        <taxon>Gunneridae</taxon>
        <taxon>Pentapetalae</taxon>
        <taxon>rosids</taxon>
        <taxon>malvids</taxon>
        <taxon>Myrtales</taxon>
        <taxon>Myrtaceae</taxon>
        <taxon>Myrtoideae</taxon>
        <taxon>Myrteae</taxon>
        <taxon>Australasian group</taxon>
        <taxon>Rhodamnia</taxon>
    </lineage>
</organism>
<reference evidence="7" key="1">
    <citation type="submission" date="2025-08" db="UniProtKB">
        <authorList>
            <consortium name="RefSeq"/>
        </authorList>
    </citation>
    <scope>IDENTIFICATION</scope>
    <source>
        <tissue evidence="7">Leaf</tissue>
    </source>
</reference>
<name>A0A8B8QGP8_9MYRT</name>
<feature type="domain" description="Late embryogenesis abundant protein LEA-2 subgroup" evidence="5">
    <location>
        <begin position="68"/>
        <end position="156"/>
    </location>
</feature>
<comment type="subcellular location">
    <subcellularLocation>
        <location evidence="1">Membrane</location>
        <topology evidence="1">Single-pass membrane protein</topology>
    </subcellularLocation>
</comment>
<gene>
    <name evidence="7" type="primary">LOC115752345</name>
</gene>
<proteinExistence type="predicted"/>
<evidence type="ECO:0000313" key="6">
    <source>
        <dbReference type="Proteomes" id="UP000827889"/>
    </source>
</evidence>
<dbReference type="KEGG" id="rarg:115752345"/>
<dbReference type="RefSeq" id="XP_030546344.1">
    <property type="nucleotide sequence ID" value="XM_030690484.1"/>
</dbReference>
<dbReference type="InterPro" id="IPR004864">
    <property type="entry name" value="LEA_2"/>
</dbReference>
<evidence type="ECO:0000259" key="5">
    <source>
        <dbReference type="Pfam" id="PF03168"/>
    </source>
</evidence>
<evidence type="ECO:0000256" key="3">
    <source>
        <dbReference type="ARBA" id="ARBA00022989"/>
    </source>
</evidence>
<dbReference type="GO" id="GO:0098542">
    <property type="term" value="P:defense response to other organism"/>
    <property type="evidence" value="ECO:0007669"/>
    <property type="project" value="InterPro"/>
</dbReference>
<dbReference type="PANTHER" id="PTHR31234">
    <property type="entry name" value="LATE EMBRYOGENESIS ABUNDANT (LEA) HYDROXYPROLINE-RICH GLYCOPROTEIN FAMILY"/>
    <property type="match status" value="1"/>
</dbReference>